<gene>
    <name evidence="2" type="ORF">P9271_18010</name>
</gene>
<dbReference type="PIRSF" id="PIRSF012526">
    <property type="entry name" value="CYTH_UCP012526"/>
    <property type="match status" value="1"/>
</dbReference>
<dbReference type="SMART" id="SM01118">
    <property type="entry name" value="CYTH"/>
    <property type="match status" value="1"/>
</dbReference>
<name>A0ABU6P1H1_9BACI</name>
<dbReference type="Proteomes" id="UP001342826">
    <property type="component" value="Unassembled WGS sequence"/>
</dbReference>
<dbReference type="SUPFAM" id="SSF55154">
    <property type="entry name" value="CYTH-like phosphatases"/>
    <property type="match status" value="1"/>
</dbReference>
<dbReference type="InterPro" id="IPR009195">
    <property type="entry name" value="Uncharacterised_YjbK"/>
</dbReference>
<dbReference type="EMBL" id="JARTFS010000013">
    <property type="protein sequence ID" value="MED4403207.1"/>
    <property type="molecule type" value="Genomic_DNA"/>
</dbReference>
<evidence type="ECO:0000259" key="1">
    <source>
        <dbReference type="PROSITE" id="PS51707"/>
    </source>
</evidence>
<sequence>MVQEIEIEFKNLLTEEEFFMLLKFFHLKEADFFEQENHYFDTKQFALKEHHSNLRIRQKDGKYILTLKEPAPVGILETHEELTEIEARKFIEQGEIHEGQVIERVKNMGINIKEIAYFGSLSTRRAEKKVEDSLIVLDHSRYLNKEDYEIEFEVINEITGRETFLQLLQKLDIPIRETKNKVRRFYEEKYRSLT</sequence>
<dbReference type="InterPro" id="IPR033469">
    <property type="entry name" value="CYTH-like_dom_sf"/>
</dbReference>
<feature type="domain" description="CYTH" evidence="1">
    <location>
        <begin position="4"/>
        <end position="192"/>
    </location>
</feature>
<evidence type="ECO:0000313" key="3">
    <source>
        <dbReference type="Proteomes" id="UP001342826"/>
    </source>
</evidence>
<dbReference type="Pfam" id="PF01928">
    <property type="entry name" value="CYTH"/>
    <property type="match status" value="1"/>
</dbReference>
<accession>A0ABU6P1H1</accession>
<protein>
    <submittedName>
        <fullName evidence="2">CYTH domain-containing protein</fullName>
    </submittedName>
</protein>
<comment type="caution">
    <text evidence="2">The sequence shown here is derived from an EMBL/GenBank/DDBJ whole genome shotgun (WGS) entry which is preliminary data.</text>
</comment>
<dbReference type="Gene3D" id="2.40.320.10">
    <property type="entry name" value="Hypothetical Protein Pfu-838710-001"/>
    <property type="match status" value="1"/>
</dbReference>
<dbReference type="GeneID" id="301142706"/>
<dbReference type="InterPro" id="IPR023577">
    <property type="entry name" value="CYTH_domain"/>
</dbReference>
<organism evidence="2 3">
    <name type="scientific">Metabacillus fastidiosus</name>
    <dbReference type="NCBI Taxonomy" id="1458"/>
    <lineage>
        <taxon>Bacteria</taxon>
        <taxon>Bacillati</taxon>
        <taxon>Bacillota</taxon>
        <taxon>Bacilli</taxon>
        <taxon>Bacillales</taxon>
        <taxon>Bacillaceae</taxon>
        <taxon>Metabacillus</taxon>
    </lineage>
</organism>
<evidence type="ECO:0000313" key="2">
    <source>
        <dbReference type="EMBL" id="MED4403207.1"/>
    </source>
</evidence>
<dbReference type="CDD" id="cd07762">
    <property type="entry name" value="CYTH-like_Pase_1"/>
    <property type="match status" value="1"/>
</dbReference>
<reference evidence="2 3" key="1">
    <citation type="submission" date="2023-03" db="EMBL/GenBank/DDBJ databases">
        <title>Bacillus Genome Sequencing.</title>
        <authorList>
            <person name="Dunlap C."/>
        </authorList>
    </citation>
    <scope>NUCLEOTIDE SEQUENCE [LARGE SCALE GENOMIC DNA]</scope>
    <source>
        <strain evidence="2 3">NRS-1717</strain>
    </source>
</reference>
<dbReference type="PROSITE" id="PS51707">
    <property type="entry name" value="CYTH"/>
    <property type="match status" value="1"/>
</dbReference>
<proteinExistence type="predicted"/>
<dbReference type="RefSeq" id="WP_066234139.1">
    <property type="nucleotide sequence ID" value="NZ_JARTFQ010000004.1"/>
</dbReference>
<keyword evidence="3" id="KW-1185">Reference proteome</keyword>